<dbReference type="PANTHER" id="PTHR46825:SF11">
    <property type="entry name" value="PENICILLIN-BINDING PROTEIN 4"/>
    <property type="match status" value="1"/>
</dbReference>
<feature type="chain" id="PRO_5046978095" evidence="3">
    <location>
        <begin position="22"/>
        <end position="403"/>
    </location>
</feature>
<gene>
    <name evidence="5" type="ORF">L0U88_00015</name>
</gene>
<dbReference type="EMBL" id="JAKEVY010000001">
    <property type="protein sequence ID" value="MCF1713009.1"/>
    <property type="molecule type" value="Genomic_DNA"/>
</dbReference>
<dbReference type="Proteomes" id="UP001200145">
    <property type="component" value="Unassembled WGS sequence"/>
</dbReference>
<proteinExistence type="predicted"/>
<dbReference type="RefSeq" id="WP_234863426.1">
    <property type="nucleotide sequence ID" value="NZ_JAKEVY010000001.1"/>
</dbReference>
<dbReference type="InterPro" id="IPR050491">
    <property type="entry name" value="AmpC-like"/>
</dbReference>
<protein>
    <submittedName>
        <fullName evidence="5">Beta-lactamase family protein</fullName>
    </submittedName>
</protein>
<evidence type="ECO:0000256" key="2">
    <source>
        <dbReference type="ARBA" id="ARBA00023136"/>
    </source>
</evidence>
<organism evidence="5 6">
    <name type="scientific">Flavihumibacter fluminis</name>
    <dbReference type="NCBI Taxonomy" id="2909236"/>
    <lineage>
        <taxon>Bacteria</taxon>
        <taxon>Pseudomonadati</taxon>
        <taxon>Bacteroidota</taxon>
        <taxon>Chitinophagia</taxon>
        <taxon>Chitinophagales</taxon>
        <taxon>Chitinophagaceae</taxon>
        <taxon>Flavihumibacter</taxon>
    </lineage>
</organism>
<comment type="subcellular location">
    <subcellularLocation>
        <location evidence="1">Membrane</location>
    </subcellularLocation>
</comment>
<feature type="signal peptide" evidence="3">
    <location>
        <begin position="1"/>
        <end position="21"/>
    </location>
</feature>
<dbReference type="Gene3D" id="3.40.710.10">
    <property type="entry name" value="DD-peptidase/beta-lactamase superfamily"/>
    <property type="match status" value="1"/>
</dbReference>
<evidence type="ECO:0000259" key="4">
    <source>
        <dbReference type="Pfam" id="PF00144"/>
    </source>
</evidence>
<sequence length="403" mass="46071">MKHRFVQLLVLMASLAGCRNAEPAGNTPGSNLSAPVIKASFTHADKAVIDRYESAIQSFMERTFGTRGFNGSYLIAKDGEIIAEAYLGYRDPVLKDSELQEHDAFHLASVSKTFTGMAVLKLWEEGKLSLDDELSKYFEKFPYKNITVKMLLNHRSGLPNYTNYLDVYGWDKKKLATNLDVLASLYKMKPPIQFTAGKRFNYCNTNYALLALIVEKVSGQSFPEYMEEKFFVPLQMNDTYVFRPEDANASLPSFEANNRRYGLEFMDLVYGDKNIYSTVRDMLKWDQALYNDSLFKPETLQAAFSGYSYEKSGTRNYGLGWRLTELKNGKKIVYHNGWWHGNNTVFIRLPEEKATIIMLGNRYNRNIYKAKQLCDMFGDYQQSNNLFQDMENEATVSVGGGTD</sequence>
<evidence type="ECO:0000313" key="6">
    <source>
        <dbReference type="Proteomes" id="UP001200145"/>
    </source>
</evidence>
<dbReference type="InterPro" id="IPR001466">
    <property type="entry name" value="Beta-lactam-related"/>
</dbReference>
<name>A0ABS9BBR2_9BACT</name>
<dbReference type="PANTHER" id="PTHR46825">
    <property type="entry name" value="D-ALANYL-D-ALANINE-CARBOXYPEPTIDASE/ENDOPEPTIDASE AMPH"/>
    <property type="match status" value="1"/>
</dbReference>
<comment type="caution">
    <text evidence="5">The sequence shown here is derived from an EMBL/GenBank/DDBJ whole genome shotgun (WGS) entry which is preliminary data.</text>
</comment>
<evidence type="ECO:0000256" key="3">
    <source>
        <dbReference type="SAM" id="SignalP"/>
    </source>
</evidence>
<keyword evidence="6" id="KW-1185">Reference proteome</keyword>
<dbReference type="PROSITE" id="PS51257">
    <property type="entry name" value="PROKAR_LIPOPROTEIN"/>
    <property type="match status" value="1"/>
</dbReference>
<evidence type="ECO:0000256" key="1">
    <source>
        <dbReference type="ARBA" id="ARBA00004370"/>
    </source>
</evidence>
<reference evidence="5 6" key="1">
    <citation type="submission" date="2022-01" db="EMBL/GenBank/DDBJ databases">
        <title>Flavihumibacter sp. nov., isolated from sediment of a river.</title>
        <authorList>
            <person name="Liu H."/>
        </authorList>
    </citation>
    <scope>NUCLEOTIDE SEQUENCE [LARGE SCALE GENOMIC DNA]</scope>
    <source>
        <strain evidence="5 6">RY-1</strain>
    </source>
</reference>
<dbReference type="Pfam" id="PF00144">
    <property type="entry name" value="Beta-lactamase"/>
    <property type="match status" value="1"/>
</dbReference>
<dbReference type="SUPFAM" id="SSF56601">
    <property type="entry name" value="beta-lactamase/transpeptidase-like"/>
    <property type="match status" value="1"/>
</dbReference>
<evidence type="ECO:0000313" key="5">
    <source>
        <dbReference type="EMBL" id="MCF1713009.1"/>
    </source>
</evidence>
<feature type="domain" description="Beta-lactamase-related" evidence="4">
    <location>
        <begin position="71"/>
        <end position="364"/>
    </location>
</feature>
<dbReference type="InterPro" id="IPR012338">
    <property type="entry name" value="Beta-lactam/transpept-like"/>
</dbReference>
<accession>A0ABS9BBR2</accession>
<keyword evidence="2" id="KW-0472">Membrane</keyword>
<keyword evidence="3" id="KW-0732">Signal</keyword>